<evidence type="ECO:0000256" key="7">
    <source>
        <dbReference type="ARBA" id="ARBA00023209"/>
    </source>
</evidence>
<evidence type="ECO:0000256" key="8">
    <source>
        <dbReference type="ARBA" id="ARBA00023264"/>
    </source>
</evidence>
<feature type="transmembrane region" description="Helical" evidence="9">
    <location>
        <begin position="242"/>
        <end position="262"/>
    </location>
</feature>
<sequence length="391" mass="44444">MAAAALLAHAPLHNPSLPASNSRAKPFSSRYSVLDPVARPRAVSFRPNNKHLLRLAVGPSCRPLCLGPLRSLSHSHSPSPQEAGNLPAPFSFFALPSVFHLDLSRVTPLTACKWVAVVCFAIAAARKVVGLSLNPFFWMYFSWTWLFWPWILAAALGVYGLYCLRKHATGNASVFEQLAVVTSAILWLTLVPPAHFNGYLEGWPVAFFFVYHYFFFFESTVRRRLYGDLYTRDHDHKWDVRLPEALRIVFTVLVLGGHWIAAWEGPELHLVPGGWANVGIWALIVTAIFMRYHSILYLSKYSEKVAVPTAVVQFGPYRWVRHPIYASTMLLFSAYCVALRAPLSFLFLLATCLVYYGWKAELEEKMMLETFGQRYTDYMSKVRYKLVPLLY</sequence>
<accession>A0A843UQT8</accession>
<feature type="transmembrane region" description="Helical" evidence="9">
    <location>
        <begin position="274"/>
        <end position="292"/>
    </location>
</feature>
<evidence type="ECO:0000256" key="2">
    <source>
        <dbReference type="ARBA" id="ARBA00022516"/>
    </source>
</evidence>
<dbReference type="GO" id="GO:0016740">
    <property type="term" value="F:transferase activity"/>
    <property type="evidence" value="ECO:0007669"/>
    <property type="project" value="UniProtKB-ARBA"/>
</dbReference>
<feature type="transmembrane region" description="Helical" evidence="9">
    <location>
        <begin position="143"/>
        <end position="162"/>
    </location>
</feature>
<dbReference type="EMBL" id="NMUH01000860">
    <property type="protein sequence ID" value="MQL85945.1"/>
    <property type="molecule type" value="Genomic_DNA"/>
</dbReference>
<dbReference type="GO" id="GO:0012505">
    <property type="term" value="C:endomembrane system"/>
    <property type="evidence" value="ECO:0007669"/>
    <property type="project" value="UniProtKB-SubCell"/>
</dbReference>
<keyword evidence="5" id="KW-0443">Lipid metabolism</keyword>
<dbReference type="Proteomes" id="UP000652761">
    <property type="component" value="Unassembled WGS sequence"/>
</dbReference>
<name>A0A843UQT8_COLES</name>
<dbReference type="GO" id="GO:0006656">
    <property type="term" value="P:phosphatidylcholine biosynthetic process"/>
    <property type="evidence" value="ECO:0007669"/>
    <property type="project" value="UniProtKB-UniPathway"/>
</dbReference>
<dbReference type="PANTHER" id="PTHR12714:SF11">
    <property type="entry name" value="PROTEIN C-TERMINAL S-ISOPRENYLCYSTEINE CARBOXYL O-METHYLTRANSFERASE"/>
    <property type="match status" value="1"/>
</dbReference>
<evidence type="ECO:0000256" key="9">
    <source>
        <dbReference type="SAM" id="Phobius"/>
    </source>
</evidence>
<keyword evidence="4 9" id="KW-1133">Transmembrane helix</keyword>
<comment type="caution">
    <text evidence="10">The sequence shown here is derived from an EMBL/GenBank/DDBJ whole genome shotgun (WGS) entry which is preliminary data.</text>
</comment>
<evidence type="ECO:0000256" key="5">
    <source>
        <dbReference type="ARBA" id="ARBA00023098"/>
    </source>
</evidence>
<reference evidence="10" key="1">
    <citation type="submission" date="2017-07" db="EMBL/GenBank/DDBJ databases">
        <title>Taro Niue Genome Assembly and Annotation.</title>
        <authorList>
            <person name="Atibalentja N."/>
            <person name="Keating K."/>
            <person name="Fields C.J."/>
        </authorList>
    </citation>
    <scope>NUCLEOTIDE SEQUENCE</scope>
    <source>
        <strain evidence="10">Niue_2</strain>
        <tissue evidence="10">Leaf</tissue>
    </source>
</reference>
<feature type="transmembrane region" description="Helical" evidence="9">
    <location>
        <begin position="174"/>
        <end position="196"/>
    </location>
</feature>
<dbReference type="OrthoDB" id="422086at2759"/>
<keyword evidence="2" id="KW-0444">Lipid biosynthesis</keyword>
<comment type="subcellular location">
    <subcellularLocation>
        <location evidence="1">Endomembrane system</location>
        <topology evidence="1">Multi-pass membrane protein</topology>
    </subcellularLocation>
</comment>
<keyword evidence="3 9" id="KW-0812">Transmembrane</keyword>
<dbReference type="Gene3D" id="1.20.120.1630">
    <property type="match status" value="1"/>
</dbReference>
<evidence type="ECO:0000313" key="11">
    <source>
        <dbReference type="Proteomes" id="UP000652761"/>
    </source>
</evidence>
<organism evidence="10 11">
    <name type="scientific">Colocasia esculenta</name>
    <name type="common">Wild taro</name>
    <name type="synonym">Arum esculentum</name>
    <dbReference type="NCBI Taxonomy" id="4460"/>
    <lineage>
        <taxon>Eukaryota</taxon>
        <taxon>Viridiplantae</taxon>
        <taxon>Streptophyta</taxon>
        <taxon>Embryophyta</taxon>
        <taxon>Tracheophyta</taxon>
        <taxon>Spermatophyta</taxon>
        <taxon>Magnoliopsida</taxon>
        <taxon>Liliopsida</taxon>
        <taxon>Araceae</taxon>
        <taxon>Aroideae</taxon>
        <taxon>Colocasieae</taxon>
        <taxon>Colocasia</taxon>
    </lineage>
</organism>
<evidence type="ECO:0000256" key="3">
    <source>
        <dbReference type="ARBA" id="ARBA00022692"/>
    </source>
</evidence>
<keyword evidence="7" id="KW-0594">Phospholipid biosynthesis</keyword>
<gene>
    <name evidence="10" type="ORF">Taro_018483</name>
</gene>
<evidence type="ECO:0000313" key="10">
    <source>
        <dbReference type="EMBL" id="MQL85945.1"/>
    </source>
</evidence>
<dbReference type="PANTHER" id="PTHR12714">
    <property type="entry name" value="PROTEIN-S ISOPRENYLCYSTEINE O-METHYLTRANSFERASE"/>
    <property type="match status" value="1"/>
</dbReference>
<protein>
    <recommendedName>
        <fullName evidence="12">Protein-S-isoprenylcysteine O-methyltransferase</fullName>
    </recommendedName>
</protein>
<evidence type="ECO:0000256" key="4">
    <source>
        <dbReference type="ARBA" id="ARBA00022989"/>
    </source>
</evidence>
<proteinExistence type="predicted"/>
<dbReference type="InterPro" id="IPR007318">
    <property type="entry name" value="Phopholipid_MeTrfase"/>
</dbReference>
<dbReference type="AlphaFoldDB" id="A0A843UQT8"/>
<keyword evidence="11" id="KW-1185">Reference proteome</keyword>
<dbReference type="Pfam" id="PF04191">
    <property type="entry name" value="PEMT"/>
    <property type="match status" value="1"/>
</dbReference>
<dbReference type="UniPathway" id="UPA00753"/>
<evidence type="ECO:0000256" key="1">
    <source>
        <dbReference type="ARBA" id="ARBA00004127"/>
    </source>
</evidence>
<feature type="transmembrane region" description="Helical" evidence="9">
    <location>
        <begin position="202"/>
        <end position="221"/>
    </location>
</feature>
<feature type="transmembrane region" description="Helical" evidence="9">
    <location>
        <begin position="330"/>
        <end position="358"/>
    </location>
</feature>
<keyword evidence="8" id="KW-1208">Phospholipid metabolism</keyword>
<evidence type="ECO:0008006" key="12">
    <source>
        <dbReference type="Google" id="ProtNLM"/>
    </source>
</evidence>
<evidence type="ECO:0000256" key="6">
    <source>
        <dbReference type="ARBA" id="ARBA00023136"/>
    </source>
</evidence>
<keyword evidence="6 9" id="KW-0472">Membrane</keyword>